<dbReference type="AlphaFoldDB" id="W0DYW9"/>
<name>W0DYW9_9GAMM</name>
<dbReference type="EMBL" id="CP007030">
    <property type="protein sequence ID" value="AHF02159.1"/>
    <property type="molecule type" value="Genomic_DNA"/>
</dbReference>
<dbReference type="InParanoid" id="W0DYW9"/>
<dbReference type="Proteomes" id="UP000005380">
    <property type="component" value="Chromosome"/>
</dbReference>
<reference evidence="1 2" key="1">
    <citation type="submission" date="2013-12" db="EMBL/GenBank/DDBJ databases">
        <authorList>
            <consortium name="DOE Joint Genome Institute"/>
            <person name="Kappler U."/>
            <person name="Huntemann M."/>
            <person name="Han J."/>
            <person name="Chen A."/>
            <person name="Kyrpides N."/>
            <person name="Mavromatis K."/>
            <person name="Markowitz V."/>
            <person name="Palaniappan K."/>
            <person name="Ivanova N."/>
            <person name="Schaumberg A."/>
            <person name="Pati A."/>
            <person name="Liolios K."/>
            <person name="Nordberg H.P."/>
            <person name="Cantor M.N."/>
            <person name="Hua S.X."/>
            <person name="Woyke T."/>
        </authorList>
    </citation>
    <scope>NUCLEOTIDE SEQUENCE [LARGE SCALE GENOMIC DNA]</scope>
    <source>
        <strain evidence="2">AL2</strain>
    </source>
</reference>
<dbReference type="STRING" id="717772.THIAE_10630"/>
<keyword evidence="2" id="KW-1185">Reference proteome</keyword>
<protein>
    <submittedName>
        <fullName evidence="1">Uncharacterized protein</fullName>
    </submittedName>
</protein>
<proteinExistence type="predicted"/>
<gene>
    <name evidence="1" type="ORF">THIAE_10630</name>
</gene>
<accession>W0DYW9</accession>
<dbReference type="OrthoDB" id="5616167at2"/>
<dbReference type="KEGG" id="tao:THIAE_10630"/>
<sequence>MKRLFLLWTLIFSFISVPGLALIHDVAHPFHAHLYDHQHSHHDQHSHADHSQQQAHHAHQHLPFSAFHDALETWLCELYEVTSTTAVTDRAYLLLSDFPLYTTYALPSWVKVYSPGFYPDFWGRAPPFVLI</sequence>
<dbReference type="eggNOG" id="ENOG502ZSC6">
    <property type="taxonomic scope" value="Bacteria"/>
</dbReference>
<evidence type="ECO:0000313" key="1">
    <source>
        <dbReference type="EMBL" id="AHF02159.1"/>
    </source>
</evidence>
<organism evidence="1 2">
    <name type="scientific">Thiomicrospira aerophila AL3</name>
    <dbReference type="NCBI Taxonomy" id="717772"/>
    <lineage>
        <taxon>Bacteria</taxon>
        <taxon>Pseudomonadati</taxon>
        <taxon>Pseudomonadota</taxon>
        <taxon>Gammaproteobacteria</taxon>
        <taxon>Thiotrichales</taxon>
        <taxon>Piscirickettsiaceae</taxon>
        <taxon>Thiomicrospira</taxon>
    </lineage>
</organism>
<evidence type="ECO:0000313" key="2">
    <source>
        <dbReference type="Proteomes" id="UP000005380"/>
    </source>
</evidence>
<dbReference type="RefSeq" id="WP_006460024.1">
    <property type="nucleotide sequence ID" value="NZ_CP007030.1"/>
</dbReference>
<dbReference type="HOGENOM" id="CLU_1926608_0_0_6"/>